<organism evidence="12 13">
    <name type="scientific">Heracleum sosnowskyi</name>
    <dbReference type="NCBI Taxonomy" id="360622"/>
    <lineage>
        <taxon>Eukaryota</taxon>
        <taxon>Viridiplantae</taxon>
        <taxon>Streptophyta</taxon>
        <taxon>Embryophyta</taxon>
        <taxon>Tracheophyta</taxon>
        <taxon>Spermatophyta</taxon>
        <taxon>Magnoliopsida</taxon>
        <taxon>eudicotyledons</taxon>
        <taxon>Gunneridae</taxon>
        <taxon>Pentapetalae</taxon>
        <taxon>asterids</taxon>
        <taxon>campanulids</taxon>
        <taxon>Apiales</taxon>
        <taxon>Apiaceae</taxon>
        <taxon>Apioideae</taxon>
        <taxon>apioid superclade</taxon>
        <taxon>Tordylieae</taxon>
        <taxon>Tordyliinae</taxon>
        <taxon>Heracleum</taxon>
    </lineage>
</organism>
<dbReference type="GO" id="GO:0071004">
    <property type="term" value="C:U2-type prespliceosome"/>
    <property type="evidence" value="ECO:0007669"/>
    <property type="project" value="UniProtKB-UniRule"/>
</dbReference>
<keyword evidence="2 9" id="KW-0479">Metal-binding</keyword>
<comment type="caution">
    <text evidence="12">The sequence shown here is derived from an EMBL/GenBank/DDBJ whole genome shotgun (WGS) entry which is preliminary data.</text>
</comment>
<proteinExistence type="inferred from homology"/>
<comment type="subunit">
    <text evidence="8">Component of the U1 snRNP. The U1 snRNP is composed of the U1 snRNA and the 7 core Sm proteins SNRPB, SNRPD1, SNRPD2, SNRPD3, SNRPE, SNRPF and SNRPG that assemble in a heptameric protein ring on the Sm site of the small nuclear RNA to form the core snRNP, and at least 3 U1 snRNP-specific proteins SNRNP70/U1-70K, SNRPA/U1-A and SNRPC/U1-C. SNRPC/U1-C interacts with U1 snRNA and the 5' splice-site region of the pre-mRNA. Interacts (via N-terminus) with TIA1 (via C-terminus); thereby promoting spliceosomal U1 snRNP recruitment to 5' splice sites.</text>
</comment>
<evidence type="ECO:0000256" key="9">
    <source>
        <dbReference type="HAMAP-Rule" id="MF_03153"/>
    </source>
</evidence>
<sequence>MPRYYCDYCDTYLTHDSPSVRKQHNAGYKHKANVRDYYMQFEAQQNQFLVDQRIKAHLGQTAVFQQVGGVYNQMRPHLPVLPTPMMPPMQGNMQFPGSAPFVPGMRPPVMYRPGYGPAPGMPPMAAIPGPPALPSQADGKMPMAMNPPPMYAGSIPASSSGPPMFAPAMHHGNPAPSMHQINQAPSGGGLDSPDMDVQTHVPEVSH</sequence>
<protein>
    <recommendedName>
        <fullName evidence="9">U1 small nuclear ribonucleoprotein C</fullName>
        <shortName evidence="9">U1 snRNP C</shortName>
        <shortName evidence="9">U1-C</shortName>
        <shortName evidence="9">U1C</shortName>
    </recommendedName>
</protein>
<dbReference type="PANTHER" id="PTHR31148">
    <property type="entry name" value="U1 SMALL NUCLEAR RIBONUCLEOPROTEIN C"/>
    <property type="match status" value="1"/>
</dbReference>
<dbReference type="InterPro" id="IPR000690">
    <property type="entry name" value="Matrin/U1-C_Znf_C2H2"/>
</dbReference>
<evidence type="ECO:0000313" key="12">
    <source>
        <dbReference type="EMBL" id="KAK1354092.1"/>
    </source>
</evidence>
<dbReference type="GO" id="GO:0005685">
    <property type="term" value="C:U1 snRNP"/>
    <property type="evidence" value="ECO:0007669"/>
    <property type="project" value="UniProtKB-UniRule"/>
</dbReference>
<dbReference type="Proteomes" id="UP001237642">
    <property type="component" value="Unassembled WGS sequence"/>
</dbReference>
<evidence type="ECO:0000256" key="10">
    <source>
        <dbReference type="SAM" id="MobiDB-lite"/>
    </source>
</evidence>
<feature type="region of interest" description="Disordered" evidence="10">
    <location>
        <begin position="156"/>
        <end position="206"/>
    </location>
</feature>
<keyword evidence="5 9" id="KW-0694">RNA-binding</keyword>
<dbReference type="FunFam" id="3.30.160.60:FF:000059">
    <property type="entry name" value="U1 small nuclear ribonucleoprotein C"/>
    <property type="match status" value="1"/>
</dbReference>
<dbReference type="GO" id="GO:0000387">
    <property type="term" value="P:spliceosomal snRNP assembly"/>
    <property type="evidence" value="ECO:0007669"/>
    <property type="project" value="UniProtKB-UniRule"/>
</dbReference>
<evidence type="ECO:0000256" key="1">
    <source>
        <dbReference type="ARBA" id="ARBA00004123"/>
    </source>
</evidence>
<comment type="similarity">
    <text evidence="9">Belongs to the U1 small nuclear ribonucleoprotein C family.</text>
</comment>
<keyword evidence="6 9" id="KW-0539">Nucleus</keyword>
<dbReference type="InterPro" id="IPR003604">
    <property type="entry name" value="Matrin/U1-like-C_Znf_C2H2"/>
</dbReference>
<evidence type="ECO:0000256" key="5">
    <source>
        <dbReference type="ARBA" id="ARBA00022884"/>
    </source>
</evidence>
<dbReference type="PANTHER" id="PTHR31148:SF1">
    <property type="entry name" value="U1 SMALL NUCLEAR RIBONUCLEOPROTEIN C"/>
    <property type="match status" value="1"/>
</dbReference>
<evidence type="ECO:0000259" key="11">
    <source>
        <dbReference type="PROSITE" id="PS50171"/>
    </source>
</evidence>
<dbReference type="GO" id="GO:0030619">
    <property type="term" value="F:U1 snRNA binding"/>
    <property type="evidence" value="ECO:0007669"/>
    <property type="project" value="UniProtKB-UniRule"/>
</dbReference>
<keyword evidence="4 9" id="KW-0862">Zinc</keyword>
<keyword evidence="7 9" id="KW-0687">Ribonucleoprotein</keyword>
<accession>A0AAD8LZJ7</accession>
<evidence type="ECO:0000256" key="2">
    <source>
        <dbReference type="ARBA" id="ARBA00022723"/>
    </source>
</evidence>
<dbReference type="Pfam" id="PF06220">
    <property type="entry name" value="zf-U1"/>
    <property type="match status" value="1"/>
</dbReference>
<comment type="subcellular location">
    <subcellularLocation>
        <location evidence="1 9">Nucleus</location>
    </subcellularLocation>
</comment>
<dbReference type="Gene3D" id="3.30.160.60">
    <property type="entry name" value="Classic Zinc Finger"/>
    <property type="match status" value="1"/>
</dbReference>
<comment type="function">
    <text evidence="9">Component of the spliceosomal U1 snRNP, which is essential for recognition of the pre-mRNA 5' splice-site and the subsequent assembly of the spliceosome. U1-C is directly involved in initial 5' splice-site recognition for both constitutive and regulated alternative splicing. The interaction with the 5' splice-site seems to precede base-pairing between the pre-mRNA and the U1 snRNA. Stimulates commitment or early (E) complex formation by stabilizing the base pairing of the 5' end of the U1 snRNA and the 5' splice-site region.</text>
</comment>
<comment type="subunit">
    <text evidence="9">U1 snRNP is composed of the 7 core Sm proteins B/B', D1, D2, D3, E, F and G that assemble in a heptameric protein ring on the Sm site of the small nuclear RNA to form the core snRNP, and at least 3 U1 snRNP-specific proteins U1-70K, U1-A and U1-C. U1-C interacts with U1 snRNA and the 5' splice-site region of the pre-mRNA.</text>
</comment>
<evidence type="ECO:0000256" key="4">
    <source>
        <dbReference type="ARBA" id="ARBA00022833"/>
    </source>
</evidence>
<gene>
    <name evidence="12" type="ORF">POM88_047348</name>
</gene>
<keyword evidence="13" id="KW-1185">Reference proteome</keyword>
<dbReference type="PIRSF" id="PIRSF037969">
    <property type="entry name" value="U1_snRNP-C"/>
    <property type="match status" value="1"/>
</dbReference>
<dbReference type="InterPro" id="IPR036236">
    <property type="entry name" value="Znf_C2H2_sf"/>
</dbReference>
<dbReference type="GO" id="GO:0000395">
    <property type="term" value="P:mRNA 5'-splice site recognition"/>
    <property type="evidence" value="ECO:0007669"/>
    <property type="project" value="UniProtKB-UniRule"/>
</dbReference>
<dbReference type="GO" id="GO:0003729">
    <property type="term" value="F:mRNA binding"/>
    <property type="evidence" value="ECO:0007669"/>
    <property type="project" value="UniProtKB-UniRule"/>
</dbReference>
<evidence type="ECO:0000256" key="8">
    <source>
        <dbReference type="ARBA" id="ARBA00046357"/>
    </source>
</evidence>
<dbReference type="InterPro" id="IPR017340">
    <property type="entry name" value="U1_snRNP-C"/>
</dbReference>
<reference evidence="12" key="2">
    <citation type="submission" date="2023-05" db="EMBL/GenBank/DDBJ databases">
        <authorList>
            <person name="Schelkunov M.I."/>
        </authorList>
    </citation>
    <scope>NUCLEOTIDE SEQUENCE</scope>
    <source>
        <strain evidence="12">Hsosn_3</strain>
        <tissue evidence="12">Leaf</tissue>
    </source>
</reference>
<dbReference type="HAMAP" id="MF_03153">
    <property type="entry name" value="U1_C"/>
    <property type="match status" value="1"/>
</dbReference>
<dbReference type="GO" id="GO:0030627">
    <property type="term" value="F:pre-mRNA 5'-splice site binding"/>
    <property type="evidence" value="ECO:0007669"/>
    <property type="project" value="InterPro"/>
</dbReference>
<reference evidence="12" key="1">
    <citation type="submission" date="2023-02" db="EMBL/GenBank/DDBJ databases">
        <title>Genome of toxic invasive species Heracleum sosnowskyi carries increased number of genes despite the absence of recent whole-genome duplications.</title>
        <authorList>
            <person name="Schelkunov M."/>
            <person name="Shtratnikova V."/>
            <person name="Makarenko M."/>
            <person name="Klepikova A."/>
            <person name="Omelchenko D."/>
            <person name="Novikova G."/>
            <person name="Obukhova E."/>
            <person name="Bogdanov V."/>
            <person name="Penin A."/>
            <person name="Logacheva M."/>
        </authorList>
    </citation>
    <scope>NUCLEOTIDE SEQUENCE</scope>
    <source>
        <strain evidence="12">Hsosn_3</strain>
        <tissue evidence="12">Leaf</tissue>
    </source>
</reference>
<dbReference type="AlphaFoldDB" id="A0AAD8LZJ7"/>
<dbReference type="SMART" id="SM00451">
    <property type="entry name" value="ZnF_U1"/>
    <property type="match status" value="1"/>
</dbReference>
<feature type="domain" description="Matrin-type" evidence="11">
    <location>
        <begin position="4"/>
        <end position="36"/>
    </location>
</feature>
<evidence type="ECO:0000313" key="13">
    <source>
        <dbReference type="Proteomes" id="UP001237642"/>
    </source>
</evidence>
<dbReference type="InterPro" id="IPR013085">
    <property type="entry name" value="U1-CZ_Znf_C2H2"/>
</dbReference>
<name>A0AAD8LZJ7_9APIA</name>
<dbReference type="SUPFAM" id="SSF57667">
    <property type="entry name" value="beta-beta-alpha zinc fingers"/>
    <property type="match status" value="1"/>
</dbReference>
<evidence type="ECO:0000256" key="7">
    <source>
        <dbReference type="ARBA" id="ARBA00023274"/>
    </source>
</evidence>
<evidence type="ECO:0000256" key="3">
    <source>
        <dbReference type="ARBA" id="ARBA00022771"/>
    </source>
</evidence>
<dbReference type="PROSITE" id="PS50171">
    <property type="entry name" value="ZF_MATRIN"/>
    <property type="match status" value="1"/>
</dbReference>
<evidence type="ECO:0000256" key="6">
    <source>
        <dbReference type="ARBA" id="ARBA00023242"/>
    </source>
</evidence>
<keyword evidence="3 9" id="KW-0863">Zinc-finger</keyword>
<dbReference type="GO" id="GO:0000243">
    <property type="term" value="C:commitment complex"/>
    <property type="evidence" value="ECO:0007669"/>
    <property type="project" value="UniProtKB-UniRule"/>
</dbReference>
<dbReference type="EMBL" id="JAUIZM010000011">
    <property type="protein sequence ID" value="KAK1354092.1"/>
    <property type="molecule type" value="Genomic_DNA"/>
</dbReference>
<dbReference type="GO" id="GO:0008270">
    <property type="term" value="F:zinc ion binding"/>
    <property type="evidence" value="ECO:0007669"/>
    <property type="project" value="UniProtKB-UniRule"/>
</dbReference>